<feature type="transmembrane region" description="Helical" evidence="8">
    <location>
        <begin position="459"/>
        <end position="478"/>
    </location>
</feature>
<dbReference type="GO" id="GO:0016020">
    <property type="term" value="C:membrane"/>
    <property type="evidence" value="ECO:0007669"/>
    <property type="project" value="UniProtKB-SubCell"/>
</dbReference>
<dbReference type="PANTHER" id="PTHR48022">
    <property type="entry name" value="PLASTIDIC GLUCOSE TRANSPORTER 4"/>
    <property type="match status" value="1"/>
</dbReference>
<dbReference type="InterPro" id="IPR005829">
    <property type="entry name" value="Sugar_transporter_CS"/>
</dbReference>
<feature type="transmembrane region" description="Helical" evidence="8">
    <location>
        <begin position="327"/>
        <end position="348"/>
    </location>
</feature>
<dbReference type="InterPro" id="IPR020846">
    <property type="entry name" value="MFS_dom"/>
</dbReference>
<dbReference type="InterPro" id="IPR005828">
    <property type="entry name" value="MFS_sugar_transport-like"/>
</dbReference>
<dbReference type="Pfam" id="PF00083">
    <property type="entry name" value="Sugar_tr"/>
    <property type="match status" value="1"/>
</dbReference>
<evidence type="ECO:0000256" key="1">
    <source>
        <dbReference type="ARBA" id="ARBA00004141"/>
    </source>
</evidence>
<dbReference type="EMBL" id="MU839001">
    <property type="protein sequence ID" value="KAK1769975.1"/>
    <property type="molecule type" value="Genomic_DNA"/>
</dbReference>
<comment type="caution">
    <text evidence="10">The sequence shown here is derived from an EMBL/GenBank/DDBJ whole genome shotgun (WGS) entry which is preliminary data.</text>
</comment>
<proteinExistence type="inferred from homology"/>
<feature type="transmembrane region" description="Helical" evidence="8">
    <location>
        <begin position="426"/>
        <end position="447"/>
    </location>
</feature>
<dbReference type="NCBIfam" id="TIGR00879">
    <property type="entry name" value="SP"/>
    <property type="match status" value="1"/>
</dbReference>
<dbReference type="InterPro" id="IPR050360">
    <property type="entry name" value="MFS_Sugar_Transporters"/>
</dbReference>
<dbReference type="FunFam" id="1.20.1250.20:FF:000117">
    <property type="entry name" value="MFS hexose transporter"/>
    <property type="match status" value="1"/>
</dbReference>
<name>A0AAJ0C4V0_9PEZI</name>
<dbReference type="PROSITE" id="PS00216">
    <property type="entry name" value="SUGAR_TRANSPORT_1"/>
    <property type="match status" value="1"/>
</dbReference>
<dbReference type="InterPro" id="IPR003663">
    <property type="entry name" value="Sugar/inositol_transpt"/>
</dbReference>
<feature type="transmembrane region" description="Helical" evidence="8">
    <location>
        <begin position="386"/>
        <end position="414"/>
    </location>
</feature>
<protein>
    <submittedName>
        <fullName evidence="10">General substrate transporter</fullName>
    </submittedName>
</protein>
<dbReference type="GeneID" id="85306642"/>
<dbReference type="Gene3D" id="1.20.1250.20">
    <property type="entry name" value="MFS general substrate transporter like domains"/>
    <property type="match status" value="1"/>
</dbReference>
<dbReference type="PROSITE" id="PS50850">
    <property type="entry name" value="MFS"/>
    <property type="match status" value="1"/>
</dbReference>
<evidence type="ECO:0000256" key="8">
    <source>
        <dbReference type="SAM" id="Phobius"/>
    </source>
</evidence>
<evidence type="ECO:0000256" key="6">
    <source>
        <dbReference type="ARBA" id="ARBA00023136"/>
    </source>
</evidence>
<dbReference type="PANTHER" id="PTHR48022:SF31">
    <property type="entry name" value="HEXOSE TRANSPORTER"/>
    <property type="match status" value="1"/>
</dbReference>
<evidence type="ECO:0000313" key="11">
    <source>
        <dbReference type="Proteomes" id="UP001244011"/>
    </source>
</evidence>
<keyword evidence="6 8" id="KW-0472">Membrane</keyword>
<sequence>MGIFSKNPQSEATVQAQEEAPQFEKVDWTKDAGLRQLYFYAIILCVASATTGYDGMFFNSVQNFESWKDFFGDPQGSMLGLLGALYQIGSLVSIPFVPILTDNIGRKIPIAIGCCIMIVGAILQGSCQNLGTFMGGRVLLGFGNSLCQISSPMLLTELCHPQHRGRLTTVYNCLWNVGALIVAWLSFGTDYLHNQWSWRIPALVQALPSVIQLTFIYWVPESPRYLIANDKNEKALAILAKYHGNGNANHPTVQFEYREIRETLRLELEHRKTSSYSEFFKTKGNRYRLAVLLSLGIFSQWSGNAIISNYTSKLYDTAGVTDPNQKLGLSGGQTGLSLIVSVTMALLVDKVGRRPMFLAATGGMFVTFVFWTLTSGLYDEKGAPGANYAMIVFIWLFSVMYSLAWSGLLVGYAIEILPYKLRAKGLMILNVSIQAALTLNIYANPIAFDYFDGHTWKFYLIYTCWIFLELLFVYFMYVETRGPTLEELAKVIDGDQAEVARLDFHQVEKEVQLNSHTEEFTDKKV</sequence>
<keyword evidence="5 8" id="KW-1133">Transmembrane helix</keyword>
<evidence type="ECO:0000256" key="4">
    <source>
        <dbReference type="ARBA" id="ARBA00022692"/>
    </source>
</evidence>
<comment type="similarity">
    <text evidence="2 7">Belongs to the major facilitator superfamily. Sugar transporter (TC 2.A.1.1) family.</text>
</comment>
<reference evidence="10" key="1">
    <citation type="submission" date="2023-06" db="EMBL/GenBank/DDBJ databases">
        <title>Genome-scale phylogeny and comparative genomics of the fungal order Sordariales.</title>
        <authorList>
            <consortium name="Lawrence Berkeley National Laboratory"/>
            <person name="Hensen N."/>
            <person name="Bonometti L."/>
            <person name="Westerberg I."/>
            <person name="Brannstrom I.O."/>
            <person name="Guillou S."/>
            <person name="Cros-Aarteil S."/>
            <person name="Calhoun S."/>
            <person name="Haridas S."/>
            <person name="Kuo A."/>
            <person name="Mondo S."/>
            <person name="Pangilinan J."/>
            <person name="Riley R."/>
            <person name="Labutti K."/>
            <person name="Andreopoulos B."/>
            <person name="Lipzen A."/>
            <person name="Chen C."/>
            <person name="Yanf M."/>
            <person name="Daum C."/>
            <person name="Ng V."/>
            <person name="Clum A."/>
            <person name="Steindorff A."/>
            <person name="Ohm R."/>
            <person name="Martin F."/>
            <person name="Silar P."/>
            <person name="Natvig D."/>
            <person name="Lalanne C."/>
            <person name="Gautier V."/>
            <person name="Ament-Velasquez S.L."/>
            <person name="Kruys A."/>
            <person name="Hutchinson M.I."/>
            <person name="Powell A.J."/>
            <person name="Barry K."/>
            <person name="Miller A.N."/>
            <person name="Grigoriev I.V."/>
            <person name="Debuchy R."/>
            <person name="Gladieux P."/>
            <person name="Thoren M.H."/>
            <person name="Johannesson H."/>
        </authorList>
    </citation>
    <scope>NUCLEOTIDE SEQUENCE</scope>
    <source>
        <strain evidence="10">8032-3</strain>
    </source>
</reference>
<feature type="transmembrane region" description="Helical" evidence="8">
    <location>
        <begin position="355"/>
        <end position="374"/>
    </location>
</feature>
<keyword evidence="3 7" id="KW-0813">Transport</keyword>
<evidence type="ECO:0000259" key="9">
    <source>
        <dbReference type="PROSITE" id="PS50850"/>
    </source>
</evidence>
<accession>A0AAJ0C4V0</accession>
<evidence type="ECO:0000313" key="10">
    <source>
        <dbReference type="EMBL" id="KAK1769975.1"/>
    </source>
</evidence>
<evidence type="ECO:0000256" key="5">
    <source>
        <dbReference type="ARBA" id="ARBA00022989"/>
    </source>
</evidence>
<feature type="transmembrane region" description="Helical" evidence="8">
    <location>
        <begin position="37"/>
        <end position="58"/>
    </location>
</feature>
<dbReference type="InterPro" id="IPR036259">
    <property type="entry name" value="MFS_trans_sf"/>
</dbReference>
<evidence type="ECO:0000256" key="7">
    <source>
        <dbReference type="RuleBase" id="RU003346"/>
    </source>
</evidence>
<organism evidence="10 11">
    <name type="scientific">Phialemonium atrogriseum</name>
    <dbReference type="NCBI Taxonomy" id="1093897"/>
    <lineage>
        <taxon>Eukaryota</taxon>
        <taxon>Fungi</taxon>
        <taxon>Dikarya</taxon>
        <taxon>Ascomycota</taxon>
        <taxon>Pezizomycotina</taxon>
        <taxon>Sordariomycetes</taxon>
        <taxon>Sordariomycetidae</taxon>
        <taxon>Cephalothecales</taxon>
        <taxon>Cephalothecaceae</taxon>
        <taxon>Phialemonium</taxon>
    </lineage>
</organism>
<feature type="transmembrane region" description="Helical" evidence="8">
    <location>
        <begin position="167"/>
        <end position="187"/>
    </location>
</feature>
<gene>
    <name evidence="10" type="ORF">QBC33DRAFT_307693</name>
</gene>
<comment type="subcellular location">
    <subcellularLocation>
        <location evidence="1">Membrane</location>
        <topology evidence="1">Multi-pass membrane protein</topology>
    </subcellularLocation>
</comment>
<keyword evidence="11" id="KW-1185">Reference proteome</keyword>
<dbReference type="GO" id="GO:0005351">
    <property type="term" value="F:carbohydrate:proton symporter activity"/>
    <property type="evidence" value="ECO:0007669"/>
    <property type="project" value="TreeGrafter"/>
</dbReference>
<dbReference type="RefSeq" id="XP_060286188.1">
    <property type="nucleotide sequence ID" value="XM_060423455.1"/>
</dbReference>
<evidence type="ECO:0000256" key="3">
    <source>
        <dbReference type="ARBA" id="ARBA00022448"/>
    </source>
</evidence>
<feature type="transmembrane region" description="Helical" evidence="8">
    <location>
        <begin position="289"/>
        <end position="307"/>
    </location>
</feature>
<keyword evidence="4 8" id="KW-0812">Transmembrane</keyword>
<feature type="transmembrane region" description="Helical" evidence="8">
    <location>
        <begin position="78"/>
        <end position="101"/>
    </location>
</feature>
<evidence type="ECO:0000256" key="2">
    <source>
        <dbReference type="ARBA" id="ARBA00010992"/>
    </source>
</evidence>
<dbReference type="AlphaFoldDB" id="A0AAJ0C4V0"/>
<dbReference type="Proteomes" id="UP001244011">
    <property type="component" value="Unassembled WGS sequence"/>
</dbReference>
<feature type="domain" description="Major facilitator superfamily (MFS) profile" evidence="9">
    <location>
        <begin position="40"/>
        <end position="481"/>
    </location>
</feature>
<feature type="transmembrane region" description="Helical" evidence="8">
    <location>
        <begin position="108"/>
        <end position="126"/>
    </location>
</feature>
<dbReference type="SUPFAM" id="SSF103473">
    <property type="entry name" value="MFS general substrate transporter"/>
    <property type="match status" value="1"/>
</dbReference>